<dbReference type="KEGG" id="rmb:K529_007095"/>
<evidence type="ECO:0000313" key="2">
    <source>
        <dbReference type="EMBL" id="ANP40527.1"/>
    </source>
</evidence>
<dbReference type="Proteomes" id="UP000013243">
    <property type="component" value="Chromosome"/>
</dbReference>
<reference evidence="2 3" key="1">
    <citation type="journal article" date="2016" name="ISME J.">
        <title>Global occurrence and heterogeneity of the Roseobacter-clade species Ruegeria mobilis.</title>
        <authorList>
            <person name="Sonnenschein E."/>
            <person name="Gram L."/>
        </authorList>
    </citation>
    <scope>NUCLEOTIDE SEQUENCE [LARGE SCALE GENOMIC DNA]</scope>
    <source>
        <strain evidence="2 3">F1926</strain>
    </source>
</reference>
<name>A0A1B1A220_9RHOB</name>
<dbReference type="Pfam" id="PF23343">
    <property type="entry name" value="REP_ORF2-G2P"/>
    <property type="match status" value="1"/>
</dbReference>
<evidence type="ECO:0000259" key="1">
    <source>
        <dbReference type="Pfam" id="PF23343"/>
    </source>
</evidence>
<evidence type="ECO:0000313" key="3">
    <source>
        <dbReference type="Proteomes" id="UP000013243"/>
    </source>
</evidence>
<organism evidence="2 3">
    <name type="scientific">Tritonibacter mobilis F1926</name>
    <dbReference type="NCBI Taxonomy" id="1265309"/>
    <lineage>
        <taxon>Bacteria</taxon>
        <taxon>Pseudomonadati</taxon>
        <taxon>Pseudomonadota</taxon>
        <taxon>Alphaproteobacteria</taxon>
        <taxon>Rhodobacterales</taxon>
        <taxon>Paracoccaceae</taxon>
        <taxon>Tritonibacter</taxon>
    </lineage>
</organism>
<sequence length="413" mass="48133">MPHAYAITLTYADVDGSAPLGARVYRYKDVSDMWKRIRSAANRKWQKQGFALRYVIVGEKGTKFGRVHYHGVVFATHPIHELGKLSGKNSNEFAYKRRLDWSLWGHGFVEFQQADRKGMAYVLKYILKSRMTAQRSRGFGREGKTEWLASSYLWCSKVPAIGATWLFDKLNDLYSKGMCPPSLRIRVPGGGDWYVHGTLQKEMCLFLHQANQEYRAQRGRDLAGWSTLIKSVSEEVEKTDTGELVKRKPWEWLTNGEEEEDEITEELRAERRERGELEFQKLKAEYAHRRRIAAPITNARATLRNCGHIIPCEKCLNGLREHDKQDLEQEYLLRFHDWQRLHPQGSRESASDYERRFNDWWLTRLRPSRGCAIRDTEILQEQFWRLIPVTKAQPGLTFKEAVGKTLQRPTGQP</sequence>
<dbReference type="AlphaFoldDB" id="A0A1B1A220"/>
<protein>
    <recommendedName>
        <fullName evidence="1">Replication-associated protein ORF2/G2P domain-containing protein</fullName>
    </recommendedName>
</protein>
<feature type="domain" description="Replication-associated protein ORF2/G2P" evidence="1">
    <location>
        <begin position="5"/>
        <end position="129"/>
    </location>
</feature>
<proteinExistence type="predicted"/>
<dbReference type="InterPro" id="IPR056906">
    <property type="entry name" value="ORF2/G2P_dom"/>
</dbReference>
<dbReference type="EMBL" id="CP015230">
    <property type="protein sequence ID" value="ANP40527.1"/>
    <property type="molecule type" value="Genomic_DNA"/>
</dbReference>
<accession>A0A1B1A220</accession>
<gene>
    <name evidence="2" type="ORF">K529_007095</name>
</gene>